<evidence type="ECO:0008006" key="3">
    <source>
        <dbReference type="Google" id="ProtNLM"/>
    </source>
</evidence>
<sequence>MTLAIPLQRKVNALGVLLVLVAVTWVVSVGEAGPPPVKMVVTATAYNSVHGQGQGDDHALAAWGDRLEPGMQAIAVSRDLIPLGLGHNAEVQIEGLPGVWLVKDKMNRRWKHKIDIYMGEDVQAAREWGKRKVTITFAAPEA</sequence>
<reference evidence="1 2" key="1">
    <citation type="submission" date="2019-10" db="EMBL/GenBank/DDBJ databases">
        <title>Alcanivorax sp.PA15-N-34 draft genome sequence.</title>
        <authorList>
            <person name="Liao X."/>
            <person name="Shao Z."/>
        </authorList>
    </citation>
    <scope>NUCLEOTIDE SEQUENCE [LARGE SCALE GENOMIC DNA]</scope>
    <source>
        <strain evidence="1 2">PA15-N-34</strain>
    </source>
</reference>
<accession>A0A6N7LUB3</accession>
<dbReference type="CDD" id="cd22784">
    <property type="entry name" value="DPBB_MltA_YuiC-like"/>
    <property type="match status" value="1"/>
</dbReference>
<comment type="caution">
    <text evidence="1">The sequence shown here is derived from an EMBL/GenBank/DDBJ whole genome shotgun (WGS) entry which is preliminary data.</text>
</comment>
<dbReference type="AlphaFoldDB" id="A0A6N7LUB3"/>
<dbReference type="Proteomes" id="UP000469421">
    <property type="component" value="Unassembled WGS sequence"/>
</dbReference>
<name>A0A6N7LUB3_9GAMM</name>
<dbReference type="EMBL" id="WIRE01000001">
    <property type="protein sequence ID" value="MQX52956.1"/>
    <property type="molecule type" value="Genomic_DNA"/>
</dbReference>
<evidence type="ECO:0000313" key="2">
    <source>
        <dbReference type="Proteomes" id="UP000469421"/>
    </source>
</evidence>
<dbReference type="RefSeq" id="WP_153499998.1">
    <property type="nucleotide sequence ID" value="NZ_JBMZXE010000049.1"/>
</dbReference>
<protein>
    <recommendedName>
        <fullName evidence="3">3D domain-containing protein</fullName>
    </recommendedName>
</protein>
<gene>
    <name evidence="1" type="ORF">GFN93_06815</name>
</gene>
<keyword evidence="2" id="KW-1185">Reference proteome</keyword>
<evidence type="ECO:0000313" key="1">
    <source>
        <dbReference type="EMBL" id="MQX52956.1"/>
    </source>
</evidence>
<organism evidence="1 2">
    <name type="scientific">Alcanivorax sediminis</name>
    <dbReference type="NCBI Taxonomy" id="2663008"/>
    <lineage>
        <taxon>Bacteria</taxon>
        <taxon>Pseudomonadati</taxon>
        <taxon>Pseudomonadota</taxon>
        <taxon>Gammaproteobacteria</taxon>
        <taxon>Oceanospirillales</taxon>
        <taxon>Alcanivoracaceae</taxon>
        <taxon>Alcanivorax</taxon>
    </lineage>
</organism>
<proteinExistence type="predicted"/>